<accession>A0A7H9HK94</accession>
<name>A0A7H9HK94_9SACH</name>
<protein>
    <recommendedName>
        <fullName evidence="6">Small-subunit processome Utp12 domain-containing protein</fullName>
    </recommendedName>
</protein>
<dbReference type="Pfam" id="PF04003">
    <property type="entry name" value="Utp12"/>
    <property type="match status" value="1"/>
</dbReference>
<gene>
    <name evidence="7" type="ORF">HG537_0A05050</name>
</gene>
<feature type="repeat" description="WD" evidence="4">
    <location>
        <begin position="179"/>
        <end position="220"/>
    </location>
</feature>
<feature type="compositionally biased region" description="Acidic residues" evidence="5">
    <location>
        <begin position="557"/>
        <end position="594"/>
    </location>
</feature>
<comment type="similarity">
    <text evidence="3">Belongs to the UTP5 family.</text>
</comment>
<dbReference type="InterPro" id="IPR011047">
    <property type="entry name" value="Quinoprotein_ADH-like_sf"/>
</dbReference>
<dbReference type="Proteomes" id="UP000510647">
    <property type="component" value="Chromosome 1"/>
</dbReference>
<evidence type="ECO:0000256" key="3">
    <source>
        <dbReference type="ARBA" id="ARBA00038335"/>
    </source>
</evidence>
<dbReference type="GO" id="GO:0000462">
    <property type="term" value="P:maturation of SSU-rRNA from tricistronic rRNA transcript (SSU-rRNA, 5.8S rRNA, LSU-rRNA)"/>
    <property type="evidence" value="ECO:0007669"/>
    <property type="project" value="TreeGrafter"/>
</dbReference>
<dbReference type="InterPro" id="IPR001680">
    <property type="entry name" value="WD40_rpt"/>
</dbReference>
<dbReference type="GO" id="GO:0032040">
    <property type="term" value="C:small-subunit processome"/>
    <property type="evidence" value="ECO:0007669"/>
    <property type="project" value="UniProtKB-ARBA"/>
</dbReference>
<comment type="subcellular location">
    <subcellularLocation>
        <location evidence="1">Nucleus</location>
        <location evidence="1">Nucleolus</location>
    </subcellularLocation>
</comment>
<dbReference type="PANTHER" id="PTHR44267:SF1">
    <property type="entry name" value="WD REPEAT-CONTAINING PROTEIN 43"/>
    <property type="match status" value="1"/>
</dbReference>
<dbReference type="SUPFAM" id="SSF50998">
    <property type="entry name" value="Quinoprotein alcohol dehydrogenase-like"/>
    <property type="match status" value="1"/>
</dbReference>
<dbReference type="PANTHER" id="PTHR44267">
    <property type="entry name" value="WD REPEAT-CONTAINING PROTEIN 43"/>
    <property type="match status" value="1"/>
</dbReference>
<proteinExistence type="inferred from homology"/>
<reference evidence="7 8" key="1">
    <citation type="submission" date="2020-06" db="EMBL/GenBank/DDBJ databases">
        <title>The yeast mating-type switching endonuclease HO is a domesticated member of an unorthodox homing genetic element family.</title>
        <authorList>
            <person name="Coughlan A.Y."/>
            <person name="Lombardi L."/>
            <person name="Braun-Galleani S."/>
            <person name="Martos A.R."/>
            <person name="Galeote V."/>
            <person name="Bigey F."/>
            <person name="Dequin S."/>
            <person name="Byrne K.P."/>
            <person name="Wolfe K.H."/>
        </authorList>
    </citation>
    <scope>NUCLEOTIDE SEQUENCE [LARGE SCALE GENOMIC DNA]</scope>
    <source>
        <strain evidence="7 8">CBS2947</strain>
    </source>
</reference>
<evidence type="ECO:0000256" key="4">
    <source>
        <dbReference type="PROSITE-ProRule" id="PRU00221"/>
    </source>
</evidence>
<evidence type="ECO:0000313" key="7">
    <source>
        <dbReference type="EMBL" id="QLQ78258.1"/>
    </source>
</evidence>
<dbReference type="Gene3D" id="2.130.10.10">
    <property type="entry name" value="YVTN repeat-like/Quinoprotein amine dehydrogenase"/>
    <property type="match status" value="1"/>
</dbReference>
<sequence length="628" mass="69955">MSGLELPVVCSEFNCDGRYLCYVTLVLNKQRINVQLAESGAVVNDKGLYLDESNLKVCAMRWGRIASTDTECVFLALNNGEIWIYSPLANEIVYKLSTGNGLQVNDVVVNNQGDSLWCVDAQDFIYQFGLEDLSLKRHFKVDSCSGLNRICLVGEGKLLVASHSVFLVDIDSKTVLQTFPGHTTPVTHLVLLTDDYFVTGAASDRFLNVYDLNTGSTKTVLVLQSDVLELSHSGEHSIAVTTEEGVEIFANPLVNNVASKKRRGNMSKQSTKAINVNYNLNGKVSRLPVLNVSINGDIINLVWLQNATIPYFAHLKWQELPVQYTFEATAATDRRTGNDDRSLHGKEVSAVTGYSEGNVRITHGDNFKHVNDAIKQWEHELQESEDVDNVTESLADKLELATMHLPKKKSNNATTAGTVTIVLSQALQSSDHSLLETVLNNRDEKVIRDTIFRLKPALAVILLERLAERISRQTHRQGPLNVWVKWCLIIHGGYLVTIPNLMSSLSSLHSTLKGRSALLPRLLTLETRLDFVLNRLHPIHNIDDTVIRTSSLHDETTQQDENDDEEADVEYNEELDDAGLIEDGEDDYEDDENVSSDHELPNGITTNNNPDHSEPSDIEEAGYSDLEM</sequence>
<evidence type="ECO:0000259" key="6">
    <source>
        <dbReference type="Pfam" id="PF04003"/>
    </source>
</evidence>
<keyword evidence="4" id="KW-0853">WD repeat</keyword>
<evidence type="ECO:0000313" key="8">
    <source>
        <dbReference type="Proteomes" id="UP000510647"/>
    </source>
</evidence>
<dbReference type="OrthoDB" id="30195at2759"/>
<organism evidence="7 8">
    <name type="scientific">Torulaspora globosa</name>
    <dbReference type="NCBI Taxonomy" id="48254"/>
    <lineage>
        <taxon>Eukaryota</taxon>
        <taxon>Fungi</taxon>
        <taxon>Dikarya</taxon>
        <taxon>Ascomycota</taxon>
        <taxon>Saccharomycotina</taxon>
        <taxon>Saccharomycetes</taxon>
        <taxon>Saccharomycetales</taxon>
        <taxon>Saccharomycetaceae</taxon>
        <taxon>Torulaspora</taxon>
    </lineage>
</organism>
<evidence type="ECO:0000256" key="1">
    <source>
        <dbReference type="ARBA" id="ARBA00004604"/>
    </source>
</evidence>
<dbReference type="EMBL" id="CP059267">
    <property type="protein sequence ID" value="QLQ78258.1"/>
    <property type="molecule type" value="Genomic_DNA"/>
</dbReference>
<feature type="domain" description="Small-subunit processome Utp12" evidence="6">
    <location>
        <begin position="431"/>
        <end position="533"/>
    </location>
</feature>
<dbReference type="AlphaFoldDB" id="A0A7H9HK94"/>
<feature type="region of interest" description="Disordered" evidence="5">
    <location>
        <begin position="550"/>
        <end position="628"/>
    </location>
</feature>
<evidence type="ECO:0000256" key="5">
    <source>
        <dbReference type="SAM" id="MobiDB-lite"/>
    </source>
</evidence>
<dbReference type="InterPro" id="IPR052414">
    <property type="entry name" value="U3_snoRNA-assoc_WDR"/>
</dbReference>
<dbReference type="InterPro" id="IPR007148">
    <property type="entry name" value="SSU_processome_Utp12"/>
</dbReference>
<keyword evidence="2" id="KW-0539">Nucleus</keyword>
<keyword evidence="8" id="KW-1185">Reference proteome</keyword>
<evidence type="ECO:0000256" key="2">
    <source>
        <dbReference type="ARBA" id="ARBA00023242"/>
    </source>
</evidence>
<feature type="compositionally biased region" description="Acidic residues" evidence="5">
    <location>
        <begin position="616"/>
        <end position="628"/>
    </location>
</feature>
<dbReference type="SMART" id="SM00320">
    <property type="entry name" value="WD40"/>
    <property type="match status" value="1"/>
</dbReference>
<dbReference type="PROSITE" id="PS50082">
    <property type="entry name" value="WD_REPEATS_2"/>
    <property type="match status" value="1"/>
</dbReference>
<dbReference type="InterPro" id="IPR015943">
    <property type="entry name" value="WD40/YVTN_repeat-like_dom_sf"/>
</dbReference>